<feature type="region of interest" description="Disordered" evidence="1">
    <location>
        <begin position="107"/>
        <end position="205"/>
    </location>
</feature>
<reference evidence="3" key="1">
    <citation type="submission" date="2017-07" db="EMBL/GenBank/DDBJ databases">
        <title>Taro Niue Genome Assembly and Annotation.</title>
        <authorList>
            <person name="Atibalentja N."/>
            <person name="Keating K."/>
            <person name="Fields C.J."/>
        </authorList>
    </citation>
    <scope>NUCLEOTIDE SEQUENCE</scope>
    <source>
        <strain evidence="3">Niue_2</strain>
        <tissue evidence="3">Leaf</tissue>
    </source>
</reference>
<evidence type="ECO:0000256" key="1">
    <source>
        <dbReference type="SAM" id="MobiDB-lite"/>
    </source>
</evidence>
<gene>
    <name evidence="3" type="ORF">Taro_040959</name>
</gene>
<dbReference type="PANTHER" id="PTHR33177:SF74">
    <property type="entry name" value="PROTEIN GL2-INTERACTING REPRESSOR 1"/>
    <property type="match status" value="1"/>
</dbReference>
<accession>A0A843WZI2</accession>
<dbReference type="Proteomes" id="UP000652761">
    <property type="component" value="Unassembled WGS sequence"/>
</dbReference>
<dbReference type="PANTHER" id="PTHR33177">
    <property type="entry name" value="PUTATIVE-RELATED"/>
    <property type="match status" value="1"/>
</dbReference>
<evidence type="ECO:0000313" key="3">
    <source>
        <dbReference type="EMBL" id="MQM08110.1"/>
    </source>
</evidence>
<name>A0A843WZI2_COLES</name>
<sequence length="260" mass="27122">MVLEDSQVHHQKQGGLSPGNPSGDLVGGAVGGPASGTVTISGSISAAGGGGGSFPPFPLRAIPVPPGLTSSLFANKIVDLDHRYRVPLGWQRCLNLKTGNIFFKDQLTGGDEEEDPVDDDDDAAASDMSRRGKTPKLDLRLNLSTAYHRGSSSETAPGRRAPGNNTVGGRSISPHGSSSSSSSSPSSCLSSETDQGRPPSSPEATSMVLVGCPRCLMYVMLSEDDPRCPKCKSTVLLDFLRDPSWNPAAATGTTKKSRKN</sequence>
<feature type="compositionally biased region" description="Low complexity" evidence="1">
    <location>
        <begin position="171"/>
        <end position="191"/>
    </location>
</feature>
<organism evidence="3 4">
    <name type="scientific">Colocasia esculenta</name>
    <name type="common">Wild taro</name>
    <name type="synonym">Arum esculentum</name>
    <dbReference type="NCBI Taxonomy" id="4460"/>
    <lineage>
        <taxon>Eukaryota</taxon>
        <taxon>Viridiplantae</taxon>
        <taxon>Streptophyta</taxon>
        <taxon>Embryophyta</taxon>
        <taxon>Tracheophyta</taxon>
        <taxon>Spermatophyta</taxon>
        <taxon>Magnoliopsida</taxon>
        <taxon>Liliopsida</taxon>
        <taxon>Araceae</taxon>
        <taxon>Aroideae</taxon>
        <taxon>Colocasieae</taxon>
        <taxon>Colocasia</taxon>
    </lineage>
</organism>
<evidence type="ECO:0000313" key="4">
    <source>
        <dbReference type="Proteomes" id="UP000652761"/>
    </source>
</evidence>
<feature type="compositionally biased region" description="Polar residues" evidence="1">
    <location>
        <begin position="142"/>
        <end position="155"/>
    </location>
</feature>
<dbReference type="OrthoDB" id="1930194at2759"/>
<evidence type="ECO:0000259" key="2">
    <source>
        <dbReference type="Pfam" id="PF24747"/>
    </source>
</evidence>
<dbReference type="Pfam" id="PF24747">
    <property type="entry name" value="Zn-ribbon_GIR1"/>
    <property type="match status" value="1"/>
</dbReference>
<dbReference type="InterPro" id="IPR055281">
    <property type="entry name" value="GIR1-2/SIED1"/>
</dbReference>
<dbReference type="AlphaFoldDB" id="A0A843WZI2"/>
<keyword evidence="4" id="KW-1185">Reference proteome</keyword>
<dbReference type="InterPro" id="IPR056440">
    <property type="entry name" value="Zn-ribbon_GIR1"/>
</dbReference>
<feature type="domain" description="GIR1-like zinc ribbon" evidence="2">
    <location>
        <begin position="205"/>
        <end position="241"/>
    </location>
</feature>
<dbReference type="EMBL" id="NMUH01004032">
    <property type="protein sequence ID" value="MQM08110.1"/>
    <property type="molecule type" value="Genomic_DNA"/>
</dbReference>
<proteinExistence type="predicted"/>
<feature type="compositionally biased region" description="Acidic residues" evidence="1">
    <location>
        <begin position="110"/>
        <end position="124"/>
    </location>
</feature>
<feature type="region of interest" description="Disordered" evidence="1">
    <location>
        <begin position="1"/>
        <end position="30"/>
    </location>
</feature>
<comment type="caution">
    <text evidence="3">The sequence shown here is derived from an EMBL/GenBank/DDBJ whole genome shotgun (WGS) entry which is preliminary data.</text>
</comment>
<protein>
    <recommendedName>
        <fullName evidence="2">GIR1-like zinc ribbon domain-containing protein</fullName>
    </recommendedName>
</protein>